<dbReference type="EMBL" id="UINC01000168">
    <property type="protein sequence ID" value="SUZ50400.1"/>
    <property type="molecule type" value="Genomic_DNA"/>
</dbReference>
<organism evidence="1">
    <name type="scientific">marine metagenome</name>
    <dbReference type="NCBI Taxonomy" id="408172"/>
    <lineage>
        <taxon>unclassified sequences</taxon>
        <taxon>metagenomes</taxon>
        <taxon>ecological metagenomes</taxon>
    </lineage>
</organism>
<name>A0A381N6Y7_9ZZZZ</name>
<protein>
    <submittedName>
        <fullName evidence="1">Uncharacterized protein</fullName>
    </submittedName>
</protein>
<reference evidence="1" key="1">
    <citation type="submission" date="2018-05" db="EMBL/GenBank/DDBJ databases">
        <authorList>
            <person name="Lanie J.A."/>
            <person name="Ng W.-L."/>
            <person name="Kazmierczak K.M."/>
            <person name="Andrzejewski T.M."/>
            <person name="Davidsen T.M."/>
            <person name="Wayne K.J."/>
            <person name="Tettelin H."/>
            <person name="Glass J.I."/>
            <person name="Rusch D."/>
            <person name="Podicherti R."/>
            <person name="Tsui H.-C.T."/>
            <person name="Winkler M.E."/>
        </authorList>
    </citation>
    <scope>NUCLEOTIDE SEQUENCE</scope>
</reference>
<gene>
    <name evidence="1" type="ORF">METZ01_LOCUS3254</name>
</gene>
<proteinExistence type="predicted"/>
<accession>A0A381N6Y7</accession>
<evidence type="ECO:0000313" key="1">
    <source>
        <dbReference type="EMBL" id="SUZ50400.1"/>
    </source>
</evidence>
<dbReference type="AlphaFoldDB" id="A0A381N6Y7"/>
<sequence length="88" mass="10314">MLHLIDTQRASSPTEKKHQQQVELECWLLDYDALGEHASLSSLITIVKRLDSKLRNNIFSENDLLKNRHLIRKCSPRKLPKARLQRIL</sequence>